<feature type="compositionally biased region" description="Low complexity" evidence="4">
    <location>
        <begin position="362"/>
        <end position="399"/>
    </location>
</feature>
<accession>E3IZK7</accession>
<evidence type="ECO:0000256" key="2">
    <source>
        <dbReference type="ARBA" id="ARBA00022737"/>
    </source>
</evidence>
<feature type="compositionally biased region" description="Low complexity" evidence="4">
    <location>
        <begin position="570"/>
        <end position="585"/>
    </location>
</feature>
<dbReference type="eggNOG" id="COG2319">
    <property type="taxonomic scope" value="Bacteria"/>
</dbReference>
<feature type="repeat" description="WD" evidence="3">
    <location>
        <begin position="846"/>
        <end position="887"/>
    </location>
</feature>
<dbReference type="RefSeq" id="WP_013427043.1">
    <property type="nucleotide sequence ID" value="NC_014666.1"/>
</dbReference>
<keyword evidence="6" id="KW-0418">Kinase</keyword>
<dbReference type="Gene3D" id="2.130.10.10">
    <property type="entry name" value="YVTN repeat-like/Quinoprotein amine dehydrogenase"/>
    <property type="match status" value="3"/>
</dbReference>
<dbReference type="PROSITE" id="PS50011">
    <property type="entry name" value="PROTEIN_KINASE_DOM"/>
    <property type="match status" value="1"/>
</dbReference>
<dbReference type="SUPFAM" id="SSF56112">
    <property type="entry name" value="Protein kinase-like (PK-like)"/>
    <property type="match status" value="1"/>
</dbReference>
<feature type="repeat" description="WD" evidence="3">
    <location>
        <begin position="714"/>
        <end position="756"/>
    </location>
</feature>
<dbReference type="InterPro" id="IPR020472">
    <property type="entry name" value="WD40_PAC1"/>
</dbReference>
<dbReference type="InterPro" id="IPR015943">
    <property type="entry name" value="WD40/YVTN_repeat-like_dom_sf"/>
</dbReference>
<dbReference type="GO" id="GO:0005524">
    <property type="term" value="F:ATP binding"/>
    <property type="evidence" value="ECO:0007669"/>
    <property type="project" value="InterPro"/>
</dbReference>
<dbReference type="EMBL" id="CP002299">
    <property type="protein sequence ID" value="ADP83925.1"/>
    <property type="molecule type" value="Genomic_DNA"/>
</dbReference>
<dbReference type="GO" id="GO:0000398">
    <property type="term" value="P:mRNA splicing, via spliceosome"/>
    <property type="evidence" value="ECO:0007669"/>
    <property type="project" value="TreeGrafter"/>
</dbReference>
<dbReference type="KEGG" id="fri:FraEuI1c_5941"/>
<dbReference type="SMART" id="SM00320">
    <property type="entry name" value="WD40"/>
    <property type="match status" value="7"/>
</dbReference>
<gene>
    <name evidence="6" type="ordered locus">FraEuI1c_5941</name>
</gene>
<protein>
    <submittedName>
        <fullName evidence="6">Serine/threonine-protein kinase-like domain protein</fullName>
    </submittedName>
</protein>
<dbReference type="InterPro" id="IPR008271">
    <property type="entry name" value="Ser/Thr_kinase_AS"/>
</dbReference>
<dbReference type="CDD" id="cd00200">
    <property type="entry name" value="WD40"/>
    <property type="match status" value="1"/>
</dbReference>
<dbReference type="HOGENOM" id="CLU_000288_135_4_11"/>
<feature type="region of interest" description="Disordered" evidence="4">
    <location>
        <begin position="295"/>
        <end position="321"/>
    </location>
</feature>
<feature type="region of interest" description="Disordered" evidence="4">
    <location>
        <begin position="362"/>
        <end position="504"/>
    </location>
</feature>
<dbReference type="Pfam" id="PF00400">
    <property type="entry name" value="WD40"/>
    <property type="match status" value="7"/>
</dbReference>
<feature type="domain" description="Protein kinase" evidence="5">
    <location>
        <begin position="17"/>
        <end position="287"/>
    </location>
</feature>
<feature type="repeat" description="WD" evidence="3">
    <location>
        <begin position="760"/>
        <end position="793"/>
    </location>
</feature>
<feature type="compositionally biased region" description="Polar residues" evidence="4">
    <location>
        <begin position="605"/>
        <end position="620"/>
    </location>
</feature>
<reference evidence="6 7" key="1">
    <citation type="submission" date="2010-10" db="EMBL/GenBank/DDBJ databases">
        <title>Complete sequence of Frankia sp. EuI1c.</title>
        <authorList>
            <consortium name="US DOE Joint Genome Institute"/>
            <person name="Lucas S."/>
            <person name="Copeland A."/>
            <person name="Lapidus A."/>
            <person name="Cheng J.-F."/>
            <person name="Bruce D."/>
            <person name="Goodwin L."/>
            <person name="Pitluck S."/>
            <person name="Chertkov O."/>
            <person name="Detter J.C."/>
            <person name="Han C."/>
            <person name="Tapia R."/>
            <person name="Land M."/>
            <person name="Hauser L."/>
            <person name="Jeffries C."/>
            <person name="Kyrpides N."/>
            <person name="Ivanova N."/>
            <person name="Mikhailova N."/>
            <person name="Beauchemin N."/>
            <person name="Sen A."/>
            <person name="Sur S.A."/>
            <person name="Gtari M."/>
            <person name="Wall L."/>
            <person name="Tisa L."/>
            <person name="Woyke T."/>
        </authorList>
    </citation>
    <scope>NUCLEOTIDE SEQUENCE [LARGE SCALE GENOMIC DNA]</scope>
    <source>
        <strain evidence="7">DSM 45817 / CECT 9037 / EuI1c</strain>
    </source>
</reference>
<feature type="compositionally biased region" description="Low complexity" evidence="4">
    <location>
        <begin position="407"/>
        <end position="429"/>
    </location>
</feature>
<dbReference type="PROSITE" id="PS50082">
    <property type="entry name" value="WD_REPEATS_2"/>
    <property type="match status" value="7"/>
</dbReference>
<evidence type="ECO:0000259" key="5">
    <source>
        <dbReference type="PROSITE" id="PS50011"/>
    </source>
</evidence>
<dbReference type="InParanoid" id="E3IZK7"/>
<dbReference type="PROSITE" id="PS00108">
    <property type="entry name" value="PROTEIN_KINASE_ST"/>
    <property type="match status" value="1"/>
</dbReference>
<dbReference type="STRING" id="298654.FraEuI1c_5941"/>
<dbReference type="PRINTS" id="PR00320">
    <property type="entry name" value="GPROTEINBRPT"/>
</dbReference>
<feature type="repeat" description="WD" evidence="3">
    <location>
        <begin position="678"/>
        <end position="710"/>
    </location>
</feature>
<evidence type="ECO:0000313" key="7">
    <source>
        <dbReference type="Proteomes" id="UP000002484"/>
    </source>
</evidence>
<dbReference type="PANTHER" id="PTHR19846:SF0">
    <property type="entry name" value="PRE-MRNA PROCESSING FACTOR 4"/>
    <property type="match status" value="1"/>
</dbReference>
<dbReference type="SUPFAM" id="SSF50978">
    <property type="entry name" value="WD40 repeat-like"/>
    <property type="match status" value="1"/>
</dbReference>
<dbReference type="PROSITE" id="PS50294">
    <property type="entry name" value="WD_REPEATS_REGION"/>
    <property type="match status" value="5"/>
</dbReference>
<feature type="repeat" description="WD" evidence="3">
    <location>
        <begin position="891"/>
        <end position="925"/>
    </location>
</feature>
<dbReference type="GO" id="GO:0030621">
    <property type="term" value="F:U4 snRNA binding"/>
    <property type="evidence" value="ECO:0007669"/>
    <property type="project" value="TreeGrafter"/>
</dbReference>
<evidence type="ECO:0000256" key="3">
    <source>
        <dbReference type="PROSITE-ProRule" id="PRU00221"/>
    </source>
</evidence>
<dbReference type="GO" id="GO:0004672">
    <property type="term" value="F:protein kinase activity"/>
    <property type="evidence" value="ECO:0007669"/>
    <property type="project" value="InterPro"/>
</dbReference>
<feature type="region of interest" description="Disordered" evidence="4">
    <location>
        <begin position="541"/>
        <end position="620"/>
    </location>
</feature>
<dbReference type="GO" id="GO:0017070">
    <property type="term" value="F:U6 snRNA binding"/>
    <property type="evidence" value="ECO:0007669"/>
    <property type="project" value="TreeGrafter"/>
</dbReference>
<sequence>MSDAGFWVGPVAAPDKYRLVENVGGGGEGEVWRAHLQLSMSGRSTVAVKIMPAWPGDEADWEKTDRLLSTLRHPGLVRVTDVFTGPKLHPAGLADPGTRFGYVVMDFVEGMTLREWCDEHPEALVSERIRKLRNVAGALDEMHSGRLTAVPVAHGDVKPANIVVDRDGSTMLVDLGLARLTDATGVSGRSAPYAAPELRLHGAMATTSADWYAFAATTAQILLGEKLPTTREGWLDEAALAEMLHRDELTGRRPALIQHVLRPLAAPPEQRPGQAGGPLPDTLTHWLDAAADTLSQKTATSGRRTTSSSAAPVPAAPSQLTPVEAPQVRANPSRVVPVQPAPAQAVPVQAVPVQVSSAQAPAAAEEAQPAPVEAPAAQAAALPAAPVEEPVVSSSAPAPAETPPAQEPSAQGALAQTSGAATASATGLLDRSGLAGPESLPGTPQLVAAGTGAAVQRPADEELTQIRRGPGEAQPGGAHYGWPPGGPGLPGQPGFPPQRPGPPRAHPAWTIPVVIAAAVAAVVLLGSVTVVIIKFGAGSGSGNGPRVIAGTHPSVSSGPAATHSLADTEAASGSPAAGSSAAPGGTSNGGSGAVAPVIPAPNDPGGQNDQPANVPPAQTSGFHAARTLSGHTSRVQGVAVSPNGRTVASASDDGTARLWDESTGQQLAVLPGSGKQVSVAFSPDGSLLAVTAENRSVGLWRVSSPSSPQQVGTLTGFGGEVWAVAFSPLGGGILATGSADGTIRLWNVADPSSPQQLSSVNPGDNQIWTVEFSPNGRTLASGSQRGQIRLWNVADASSPGMFGTLSGHTGVVMSVAFSPDGATLASGSTDATMRTWSVSGQRLLSTRGFNNEVWEVVFAPGGGTVAVACRDQTVQVWNLANPQSPSSVATLNGHGDLVSSVAWVPGGRTIVSGSWDTTVRLWTSG</sequence>
<dbReference type="SMART" id="SM00220">
    <property type="entry name" value="S_TKc"/>
    <property type="match status" value="1"/>
</dbReference>
<keyword evidence="2" id="KW-0677">Repeat</keyword>
<evidence type="ECO:0000256" key="4">
    <source>
        <dbReference type="SAM" id="MobiDB-lite"/>
    </source>
</evidence>
<feature type="compositionally biased region" description="Pro residues" evidence="4">
    <location>
        <begin position="493"/>
        <end position="504"/>
    </location>
</feature>
<keyword evidence="1 3" id="KW-0853">WD repeat</keyword>
<evidence type="ECO:0000256" key="1">
    <source>
        <dbReference type="ARBA" id="ARBA00022574"/>
    </source>
</evidence>
<evidence type="ECO:0000313" key="6">
    <source>
        <dbReference type="EMBL" id="ADP83925.1"/>
    </source>
</evidence>
<dbReference type="InterPro" id="IPR019775">
    <property type="entry name" value="WD40_repeat_CS"/>
</dbReference>
<keyword evidence="6" id="KW-0808">Transferase</keyword>
<dbReference type="OrthoDB" id="951193at2"/>
<dbReference type="Proteomes" id="UP000002484">
    <property type="component" value="Chromosome"/>
</dbReference>
<keyword evidence="7" id="KW-1185">Reference proteome</keyword>
<dbReference type="InterPro" id="IPR011009">
    <property type="entry name" value="Kinase-like_dom_sf"/>
</dbReference>
<dbReference type="Pfam" id="PF00069">
    <property type="entry name" value="Pkinase"/>
    <property type="match status" value="1"/>
</dbReference>
<feature type="region of interest" description="Disordered" evidence="4">
    <location>
        <begin position="264"/>
        <end position="283"/>
    </location>
</feature>
<feature type="compositionally biased region" description="Low complexity" evidence="4">
    <location>
        <begin position="298"/>
        <end position="318"/>
    </location>
</feature>
<dbReference type="PANTHER" id="PTHR19846">
    <property type="entry name" value="WD40 REPEAT PROTEIN"/>
    <property type="match status" value="1"/>
</dbReference>
<dbReference type="PROSITE" id="PS00678">
    <property type="entry name" value="WD_REPEATS_1"/>
    <property type="match status" value="1"/>
</dbReference>
<dbReference type="InterPro" id="IPR036322">
    <property type="entry name" value="WD40_repeat_dom_sf"/>
</dbReference>
<proteinExistence type="predicted"/>
<organism evidence="6 7">
    <name type="scientific">Pseudofrankia inefficax (strain DSM 45817 / CECT 9037 / DDB 130130 / EuI1c)</name>
    <name type="common">Frankia inefficax</name>
    <dbReference type="NCBI Taxonomy" id="298654"/>
    <lineage>
        <taxon>Bacteria</taxon>
        <taxon>Bacillati</taxon>
        <taxon>Actinomycetota</taxon>
        <taxon>Actinomycetes</taxon>
        <taxon>Frankiales</taxon>
        <taxon>Frankiaceae</taxon>
        <taxon>Pseudofrankia</taxon>
    </lineage>
</organism>
<dbReference type="InterPro" id="IPR000719">
    <property type="entry name" value="Prot_kinase_dom"/>
</dbReference>
<dbReference type="AlphaFoldDB" id="E3IZK7"/>
<feature type="repeat" description="WD" evidence="3">
    <location>
        <begin position="805"/>
        <end position="846"/>
    </location>
</feature>
<dbReference type="InterPro" id="IPR001680">
    <property type="entry name" value="WD40_rpt"/>
</dbReference>
<dbReference type="eggNOG" id="COG0515">
    <property type="taxonomic scope" value="Bacteria"/>
</dbReference>
<dbReference type="Gene3D" id="1.10.510.10">
    <property type="entry name" value="Transferase(Phosphotransferase) domain 1"/>
    <property type="match status" value="1"/>
</dbReference>
<name>E3IZK7_PSEI1</name>
<feature type="repeat" description="WD" evidence="3">
    <location>
        <begin position="628"/>
        <end position="669"/>
    </location>
</feature>